<keyword evidence="5 8" id="KW-0812">Transmembrane</keyword>
<comment type="caution">
    <text evidence="10">The sequence shown here is derived from an EMBL/GenBank/DDBJ whole genome shotgun (WGS) entry which is preliminary data.</text>
</comment>
<keyword evidence="11" id="KW-1185">Reference proteome</keyword>
<dbReference type="PANTHER" id="PTHR42718:SF9">
    <property type="entry name" value="MAJOR FACILITATOR SUPERFAMILY MULTIDRUG TRANSPORTER MFSC"/>
    <property type="match status" value="1"/>
</dbReference>
<feature type="transmembrane region" description="Helical" evidence="8">
    <location>
        <begin position="247"/>
        <end position="265"/>
    </location>
</feature>
<evidence type="ECO:0000256" key="6">
    <source>
        <dbReference type="ARBA" id="ARBA00022989"/>
    </source>
</evidence>
<dbReference type="EMBL" id="BLAY01000123">
    <property type="protein sequence ID" value="GET41459.1"/>
    <property type="molecule type" value="Genomic_DNA"/>
</dbReference>
<evidence type="ECO:0000313" key="11">
    <source>
        <dbReference type="Proteomes" id="UP001050975"/>
    </source>
</evidence>
<dbReference type="PANTHER" id="PTHR42718">
    <property type="entry name" value="MAJOR FACILITATOR SUPERFAMILY MULTIDRUG TRANSPORTER MFSC"/>
    <property type="match status" value="1"/>
</dbReference>
<evidence type="ECO:0000256" key="5">
    <source>
        <dbReference type="ARBA" id="ARBA00022692"/>
    </source>
</evidence>
<evidence type="ECO:0000256" key="2">
    <source>
        <dbReference type="ARBA" id="ARBA00008537"/>
    </source>
</evidence>
<accession>A0AAV3XLD4</accession>
<comment type="similarity">
    <text evidence="2">Belongs to the major facilitator superfamily. EmrB family.</text>
</comment>
<feature type="transmembrane region" description="Helical" evidence="8">
    <location>
        <begin position="315"/>
        <end position="335"/>
    </location>
</feature>
<evidence type="ECO:0000256" key="4">
    <source>
        <dbReference type="ARBA" id="ARBA00022475"/>
    </source>
</evidence>
<feature type="transmembrane region" description="Helical" evidence="8">
    <location>
        <begin position="347"/>
        <end position="366"/>
    </location>
</feature>
<dbReference type="Gene3D" id="1.20.1250.20">
    <property type="entry name" value="MFS general substrate transporter like domains"/>
    <property type="match status" value="1"/>
</dbReference>
<dbReference type="FunFam" id="1.20.1720.10:FF:000016">
    <property type="entry name" value="EmrB/QacA family drug resistance transporter"/>
    <property type="match status" value="1"/>
</dbReference>
<dbReference type="CDD" id="cd17503">
    <property type="entry name" value="MFS_LmrB_MDR_like"/>
    <property type="match status" value="1"/>
</dbReference>
<feature type="transmembrane region" description="Helical" evidence="8">
    <location>
        <begin position="182"/>
        <end position="202"/>
    </location>
</feature>
<dbReference type="InterPro" id="IPR036259">
    <property type="entry name" value="MFS_trans_sf"/>
</dbReference>
<dbReference type="InterPro" id="IPR011701">
    <property type="entry name" value="MFS"/>
</dbReference>
<feature type="transmembrane region" description="Helical" evidence="8">
    <location>
        <begin position="286"/>
        <end position="309"/>
    </location>
</feature>
<feature type="transmembrane region" description="Helical" evidence="8">
    <location>
        <begin position="502"/>
        <end position="519"/>
    </location>
</feature>
<organism evidence="10 11">
    <name type="scientific">Microseira wollei NIES-4236</name>
    <dbReference type="NCBI Taxonomy" id="2530354"/>
    <lineage>
        <taxon>Bacteria</taxon>
        <taxon>Bacillati</taxon>
        <taxon>Cyanobacteriota</taxon>
        <taxon>Cyanophyceae</taxon>
        <taxon>Oscillatoriophycideae</taxon>
        <taxon>Aerosakkonematales</taxon>
        <taxon>Aerosakkonemataceae</taxon>
        <taxon>Microseira</taxon>
    </lineage>
</organism>
<feature type="transmembrane region" description="Helical" evidence="8">
    <location>
        <begin position="21"/>
        <end position="45"/>
    </location>
</feature>
<feature type="transmembrane region" description="Helical" evidence="8">
    <location>
        <begin position="153"/>
        <end position="170"/>
    </location>
</feature>
<keyword evidence="6 8" id="KW-1133">Transmembrane helix</keyword>
<protein>
    <submittedName>
        <fullName evidence="10">EmrB/QacA family drug resistance transporter</fullName>
    </submittedName>
</protein>
<dbReference type="AlphaFoldDB" id="A0AAV3XLD4"/>
<keyword evidence="4" id="KW-1003">Cell membrane</keyword>
<evidence type="ECO:0000256" key="8">
    <source>
        <dbReference type="SAM" id="Phobius"/>
    </source>
</evidence>
<dbReference type="GO" id="GO:0005886">
    <property type="term" value="C:plasma membrane"/>
    <property type="evidence" value="ECO:0007669"/>
    <property type="project" value="UniProtKB-SubCell"/>
</dbReference>
<feature type="transmembrane region" description="Helical" evidence="8">
    <location>
        <begin position="214"/>
        <end position="235"/>
    </location>
</feature>
<name>A0AAV3XLD4_9CYAN</name>
<evidence type="ECO:0000313" key="10">
    <source>
        <dbReference type="EMBL" id="GET41459.1"/>
    </source>
</evidence>
<dbReference type="PROSITE" id="PS50850">
    <property type="entry name" value="MFS"/>
    <property type="match status" value="1"/>
</dbReference>
<dbReference type="GO" id="GO:0022857">
    <property type="term" value="F:transmembrane transporter activity"/>
    <property type="evidence" value="ECO:0007669"/>
    <property type="project" value="InterPro"/>
</dbReference>
<dbReference type="InterPro" id="IPR020846">
    <property type="entry name" value="MFS_dom"/>
</dbReference>
<keyword evidence="7 8" id="KW-0472">Membrane</keyword>
<reference evidence="10" key="1">
    <citation type="submission" date="2019-10" db="EMBL/GenBank/DDBJ databases">
        <title>Draft genome sequece of Microseira wollei NIES-4236.</title>
        <authorList>
            <person name="Yamaguchi H."/>
            <person name="Suzuki S."/>
            <person name="Kawachi M."/>
        </authorList>
    </citation>
    <scope>NUCLEOTIDE SEQUENCE</scope>
    <source>
        <strain evidence="10">NIES-4236</strain>
    </source>
</reference>
<dbReference type="NCBIfam" id="TIGR00711">
    <property type="entry name" value="efflux_EmrB"/>
    <property type="match status" value="1"/>
</dbReference>
<gene>
    <name evidence="10" type="ORF">MiSe_62710</name>
</gene>
<comment type="subcellular location">
    <subcellularLocation>
        <location evidence="1">Cell membrane</location>
        <topology evidence="1">Multi-pass membrane protein</topology>
    </subcellularLocation>
</comment>
<keyword evidence="3" id="KW-0813">Transport</keyword>
<feature type="transmembrane region" description="Helical" evidence="8">
    <location>
        <begin position="119"/>
        <end position="141"/>
    </location>
</feature>
<dbReference type="Proteomes" id="UP001050975">
    <property type="component" value="Unassembled WGS sequence"/>
</dbReference>
<feature type="domain" description="Major facilitator superfamily (MFS) profile" evidence="9">
    <location>
        <begin position="28"/>
        <end position="524"/>
    </location>
</feature>
<evidence type="ECO:0000256" key="7">
    <source>
        <dbReference type="ARBA" id="ARBA00023136"/>
    </source>
</evidence>
<sequence>MTDTGAAREQNQKPATPANQVSVKTWIGVLGTILGAFMAVLDIQITNASLQDIQAALGATLEEGSWISTAYLVAEIVVIPLTGWLSRVFSIRWYLLVNAAFFIFFSVCCAWAWNLGSMIVFRALQGFTGGVLIPMAFTFIITNIPPAKQPIGLAMFAITATFAPSIGPTLGGWLTENYGWEYVFYLNIVPGLLLLAAVWYAVEPKPLQLGLLKQGDWGGIISMAIGLGSLQVVLEEGSRKDWFESDFIVRLSILAAIFLTIFFAVELTRKRPFINLRLLLRRNFGLASIVNVSLGVGLYGSIYILPLYLAQIQRYNAMQIGEVIMWAGVPQLFIVPLVPKLMQRIDIRVLIGVGVSLFAVSCFMNSNMTHDTGIDQLRWSQLVRAMGQPLIMVPLSTIATAGIEAENAGSASGLFNMMRNLGGSIGIAILATLVTQREQFHSNRLGDAVSLYNRATQQRIDQLTQYFISRGSDLVTAQNQALQAISNIVRREAFVMAFNDCFYFVAWTLLLSGVAILFFKKVKATGGAAAH</sequence>
<dbReference type="InterPro" id="IPR004638">
    <property type="entry name" value="EmrB-like"/>
</dbReference>
<dbReference type="Pfam" id="PF07690">
    <property type="entry name" value="MFS_1"/>
    <property type="match status" value="1"/>
</dbReference>
<evidence type="ECO:0000259" key="9">
    <source>
        <dbReference type="PROSITE" id="PS50850"/>
    </source>
</evidence>
<evidence type="ECO:0000256" key="1">
    <source>
        <dbReference type="ARBA" id="ARBA00004651"/>
    </source>
</evidence>
<dbReference type="SUPFAM" id="SSF103473">
    <property type="entry name" value="MFS general substrate transporter"/>
    <property type="match status" value="1"/>
</dbReference>
<evidence type="ECO:0000256" key="3">
    <source>
        <dbReference type="ARBA" id="ARBA00022448"/>
    </source>
</evidence>
<feature type="transmembrane region" description="Helical" evidence="8">
    <location>
        <begin position="93"/>
        <end position="113"/>
    </location>
</feature>
<dbReference type="RefSeq" id="WP_226587786.1">
    <property type="nucleotide sequence ID" value="NZ_BLAY01000123.1"/>
</dbReference>
<proteinExistence type="inferred from homology"/>